<proteinExistence type="predicted"/>
<evidence type="ECO:0000313" key="1">
    <source>
        <dbReference type="EMBL" id="KAI1692251.1"/>
    </source>
</evidence>
<dbReference type="AlphaFoldDB" id="A0AAD4QVT0"/>
<protein>
    <submittedName>
        <fullName evidence="1">Uncharacterized protein</fullName>
    </submittedName>
</protein>
<comment type="caution">
    <text evidence="1">The sequence shown here is derived from an EMBL/GenBank/DDBJ whole genome shotgun (WGS) entry which is preliminary data.</text>
</comment>
<keyword evidence="2" id="KW-1185">Reference proteome</keyword>
<dbReference type="EMBL" id="JAKKPZ010000794">
    <property type="protein sequence ID" value="KAI1692251.1"/>
    <property type="molecule type" value="Genomic_DNA"/>
</dbReference>
<gene>
    <name evidence="1" type="ORF">DdX_21354</name>
</gene>
<dbReference type="Proteomes" id="UP001201812">
    <property type="component" value="Unassembled WGS sequence"/>
</dbReference>
<name>A0AAD4QVT0_9BILA</name>
<evidence type="ECO:0000313" key="2">
    <source>
        <dbReference type="Proteomes" id="UP001201812"/>
    </source>
</evidence>
<reference evidence="1" key="1">
    <citation type="submission" date="2022-01" db="EMBL/GenBank/DDBJ databases">
        <title>Genome Sequence Resource for Two Populations of Ditylenchus destructor, the Migratory Endoparasitic Phytonematode.</title>
        <authorList>
            <person name="Zhang H."/>
            <person name="Lin R."/>
            <person name="Xie B."/>
        </authorList>
    </citation>
    <scope>NUCLEOTIDE SEQUENCE</scope>
    <source>
        <strain evidence="1">BazhouSP</strain>
    </source>
</reference>
<organism evidence="1 2">
    <name type="scientific">Ditylenchus destructor</name>
    <dbReference type="NCBI Taxonomy" id="166010"/>
    <lineage>
        <taxon>Eukaryota</taxon>
        <taxon>Metazoa</taxon>
        <taxon>Ecdysozoa</taxon>
        <taxon>Nematoda</taxon>
        <taxon>Chromadorea</taxon>
        <taxon>Rhabditida</taxon>
        <taxon>Tylenchina</taxon>
        <taxon>Tylenchomorpha</taxon>
        <taxon>Sphaerularioidea</taxon>
        <taxon>Anguinidae</taxon>
        <taxon>Anguininae</taxon>
        <taxon>Ditylenchus</taxon>
    </lineage>
</organism>
<sequence>MSFYFTSQKERLGLKLVGFVAVMSAMFDKVLMGIEGFGWGYDDAPEDFTAAIRNLLDHRKTLEAFMVDAHSILAWKDLKGEEEKLHQLVNRLQIVMKGRVIEAIKLVPGGYRRPRPIEETLAELNIEHNYVKWHKLITKTFNSLSVTYDCEV</sequence>
<accession>A0AAD4QVT0</accession>